<dbReference type="Gene3D" id="3.10.450.50">
    <property type="match status" value="1"/>
</dbReference>
<dbReference type="SUPFAM" id="SSF54427">
    <property type="entry name" value="NTF2-like"/>
    <property type="match status" value="1"/>
</dbReference>
<evidence type="ECO:0000313" key="2">
    <source>
        <dbReference type="EMBL" id="GGP05326.1"/>
    </source>
</evidence>
<dbReference type="Proteomes" id="UP000660745">
    <property type="component" value="Unassembled WGS sequence"/>
</dbReference>
<gene>
    <name evidence="2" type="ORF">GCM10012278_24410</name>
</gene>
<sequence length="125" mass="14124">MHATEILARMERAINEHDLDALADCFAEDYRCEVPHHPQLSFVGRDRVRANWTGLFAHVPDMKATVLQSVVDGDQVWSEWELSGKTRDGDDHLACGVAILRAHEGRFIFSRFYLDKVDTADPGVS</sequence>
<feature type="domain" description="SnoaL-like" evidence="1">
    <location>
        <begin position="9"/>
        <end position="106"/>
    </location>
</feature>
<dbReference type="Pfam" id="PF12680">
    <property type="entry name" value="SnoaL_2"/>
    <property type="match status" value="1"/>
</dbReference>
<dbReference type="AlphaFoldDB" id="A0A918A2M0"/>
<dbReference type="RefSeq" id="WP_225276951.1">
    <property type="nucleotide sequence ID" value="NZ_BMNK01000003.1"/>
</dbReference>
<dbReference type="EMBL" id="BMNK01000003">
    <property type="protein sequence ID" value="GGP05326.1"/>
    <property type="molecule type" value="Genomic_DNA"/>
</dbReference>
<name>A0A918A2M0_9ACTN</name>
<reference evidence="2" key="2">
    <citation type="submission" date="2020-09" db="EMBL/GenBank/DDBJ databases">
        <authorList>
            <person name="Sun Q."/>
            <person name="Zhou Y."/>
        </authorList>
    </citation>
    <scope>NUCLEOTIDE SEQUENCE</scope>
    <source>
        <strain evidence="2">CGMCC 4.7430</strain>
    </source>
</reference>
<comment type="caution">
    <text evidence="2">The sequence shown here is derived from an EMBL/GenBank/DDBJ whole genome shotgun (WGS) entry which is preliminary data.</text>
</comment>
<dbReference type="InterPro" id="IPR032710">
    <property type="entry name" value="NTF2-like_dom_sf"/>
</dbReference>
<protein>
    <recommendedName>
        <fullName evidence="1">SnoaL-like domain-containing protein</fullName>
    </recommendedName>
</protein>
<evidence type="ECO:0000313" key="3">
    <source>
        <dbReference type="Proteomes" id="UP000660745"/>
    </source>
</evidence>
<reference evidence="2" key="1">
    <citation type="journal article" date="2014" name="Int. J. Syst. Evol. Microbiol.">
        <title>Complete genome sequence of Corynebacterium casei LMG S-19264T (=DSM 44701T), isolated from a smear-ripened cheese.</title>
        <authorList>
            <consortium name="US DOE Joint Genome Institute (JGI-PGF)"/>
            <person name="Walter F."/>
            <person name="Albersmeier A."/>
            <person name="Kalinowski J."/>
            <person name="Ruckert C."/>
        </authorList>
    </citation>
    <scope>NUCLEOTIDE SEQUENCE</scope>
    <source>
        <strain evidence="2">CGMCC 4.7430</strain>
    </source>
</reference>
<proteinExistence type="predicted"/>
<accession>A0A918A2M0</accession>
<evidence type="ECO:0000259" key="1">
    <source>
        <dbReference type="Pfam" id="PF12680"/>
    </source>
</evidence>
<dbReference type="InterPro" id="IPR037401">
    <property type="entry name" value="SnoaL-like"/>
</dbReference>
<keyword evidence="3" id="KW-1185">Reference proteome</keyword>
<organism evidence="2 3">
    <name type="scientific">Nonomuraea glycinis</name>
    <dbReference type="NCBI Taxonomy" id="2047744"/>
    <lineage>
        <taxon>Bacteria</taxon>
        <taxon>Bacillati</taxon>
        <taxon>Actinomycetota</taxon>
        <taxon>Actinomycetes</taxon>
        <taxon>Streptosporangiales</taxon>
        <taxon>Streptosporangiaceae</taxon>
        <taxon>Nonomuraea</taxon>
    </lineage>
</organism>